<dbReference type="InterPro" id="IPR043428">
    <property type="entry name" value="LivM-like"/>
</dbReference>
<dbReference type="EMBL" id="JBHSOG010000011">
    <property type="protein sequence ID" value="MFC5768471.1"/>
    <property type="molecule type" value="Genomic_DNA"/>
</dbReference>
<organism evidence="7 8">
    <name type="scientific">Thauera sinica</name>
    <dbReference type="NCBI Taxonomy" id="2665146"/>
    <lineage>
        <taxon>Bacteria</taxon>
        <taxon>Pseudomonadati</taxon>
        <taxon>Pseudomonadota</taxon>
        <taxon>Betaproteobacteria</taxon>
        <taxon>Rhodocyclales</taxon>
        <taxon>Zoogloeaceae</taxon>
        <taxon>Thauera</taxon>
    </lineage>
</organism>
<feature type="transmembrane region" description="Helical" evidence="6">
    <location>
        <begin position="251"/>
        <end position="280"/>
    </location>
</feature>
<keyword evidence="8" id="KW-1185">Reference proteome</keyword>
<feature type="transmembrane region" description="Helical" evidence="6">
    <location>
        <begin position="287"/>
        <end position="306"/>
    </location>
</feature>
<feature type="transmembrane region" description="Helical" evidence="6">
    <location>
        <begin position="14"/>
        <end position="35"/>
    </location>
</feature>
<keyword evidence="5 6" id="KW-0472">Membrane</keyword>
<proteinExistence type="predicted"/>
<sequence>MTNTKFAVERSTPLSRAALGTGTALVVLGATLPFWGGDDTLVTLVEFLYFLALAQMWNLLAGYGGLISIGQQAFVGLGAYAMVALTLFAGINPFIAVPLAGIAAGLAAWPSARALFRLQGPYFAVGSWVLAEILRLVFSNFTVLGGGSGISITSAVMDVDPWWRGALSYWLALAVGAGSVAAVHVLLRSKRGMALTAVRDSETASESIGISVGRIKLQVYIASAIGTGIIGALIFLTKLRVSPDAAFSMEWSALVIFIVIIGGVGTIEGPLLGTILYFVLRSFMADYGAWYMILLGAIAVLTMLFMRRGIWGWLAARYGLQLFPVQRRLRRDSPPSAAASISLGTSPASNL</sequence>
<dbReference type="Pfam" id="PF02653">
    <property type="entry name" value="BPD_transp_2"/>
    <property type="match status" value="1"/>
</dbReference>
<comment type="caution">
    <text evidence="7">The sequence shown here is derived from an EMBL/GenBank/DDBJ whole genome shotgun (WGS) entry which is preliminary data.</text>
</comment>
<feature type="transmembrane region" description="Helical" evidence="6">
    <location>
        <begin position="73"/>
        <end position="91"/>
    </location>
</feature>
<feature type="transmembrane region" description="Helical" evidence="6">
    <location>
        <begin position="219"/>
        <end position="239"/>
    </location>
</feature>
<evidence type="ECO:0000313" key="7">
    <source>
        <dbReference type="EMBL" id="MFC5768471.1"/>
    </source>
</evidence>
<dbReference type="CDD" id="cd06581">
    <property type="entry name" value="TM_PBP1_LivM_like"/>
    <property type="match status" value="1"/>
</dbReference>
<protein>
    <submittedName>
        <fullName evidence="7">Branched-chain amino acid ABC transporter permease</fullName>
    </submittedName>
</protein>
<feature type="transmembrane region" description="Helical" evidence="6">
    <location>
        <begin position="47"/>
        <end position="66"/>
    </location>
</feature>
<keyword evidence="4 6" id="KW-1133">Transmembrane helix</keyword>
<evidence type="ECO:0000256" key="6">
    <source>
        <dbReference type="SAM" id="Phobius"/>
    </source>
</evidence>
<dbReference type="RefSeq" id="WP_096450614.1">
    <property type="nucleotide sequence ID" value="NZ_JBHSOG010000011.1"/>
</dbReference>
<evidence type="ECO:0000256" key="4">
    <source>
        <dbReference type="ARBA" id="ARBA00022989"/>
    </source>
</evidence>
<evidence type="ECO:0000256" key="1">
    <source>
        <dbReference type="ARBA" id="ARBA00004651"/>
    </source>
</evidence>
<comment type="subcellular location">
    <subcellularLocation>
        <location evidence="1">Cell membrane</location>
        <topology evidence="1">Multi-pass membrane protein</topology>
    </subcellularLocation>
</comment>
<dbReference type="InterPro" id="IPR001851">
    <property type="entry name" value="ABC_transp_permease"/>
</dbReference>
<dbReference type="Proteomes" id="UP001595974">
    <property type="component" value="Unassembled WGS sequence"/>
</dbReference>
<accession>A0ABW1AMU2</accession>
<gene>
    <name evidence="7" type="ORF">ACFPTN_03705</name>
</gene>
<keyword evidence="2" id="KW-1003">Cell membrane</keyword>
<evidence type="ECO:0000256" key="5">
    <source>
        <dbReference type="ARBA" id="ARBA00023136"/>
    </source>
</evidence>
<evidence type="ECO:0000256" key="2">
    <source>
        <dbReference type="ARBA" id="ARBA00022475"/>
    </source>
</evidence>
<reference evidence="8" key="1">
    <citation type="journal article" date="2019" name="Int. J. Syst. Evol. Microbiol.">
        <title>The Global Catalogue of Microorganisms (GCM) 10K type strain sequencing project: providing services to taxonomists for standard genome sequencing and annotation.</title>
        <authorList>
            <consortium name="The Broad Institute Genomics Platform"/>
            <consortium name="The Broad Institute Genome Sequencing Center for Infectious Disease"/>
            <person name="Wu L."/>
            <person name="Ma J."/>
        </authorList>
    </citation>
    <scope>NUCLEOTIDE SEQUENCE [LARGE SCALE GENOMIC DNA]</scope>
    <source>
        <strain evidence="8">SHR3</strain>
    </source>
</reference>
<name>A0ABW1AMU2_9RHOO</name>
<feature type="transmembrane region" description="Helical" evidence="6">
    <location>
        <begin position="137"/>
        <end position="157"/>
    </location>
</feature>
<evidence type="ECO:0000313" key="8">
    <source>
        <dbReference type="Proteomes" id="UP001595974"/>
    </source>
</evidence>
<dbReference type="PANTHER" id="PTHR30482:SF17">
    <property type="entry name" value="ABC TRANSPORTER ATP-BINDING PROTEIN"/>
    <property type="match status" value="1"/>
</dbReference>
<dbReference type="PANTHER" id="PTHR30482">
    <property type="entry name" value="HIGH-AFFINITY BRANCHED-CHAIN AMINO ACID TRANSPORT SYSTEM PERMEASE"/>
    <property type="match status" value="1"/>
</dbReference>
<feature type="transmembrane region" description="Helical" evidence="6">
    <location>
        <begin position="97"/>
        <end position="116"/>
    </location>
</feature>
<feature type="transmembrane region" description="Helical" evidence="6">
    <location>
        <begin position="169"/>
        <end position="187"/>
    </location>
</feature>
<evidence type="ECO:0000256" key="3">
    <source>
        <dbReference type="ARBA" id="ARBA00022692"/>
    </source>
</evidence>
<keyword evidence="3 6" id="KW-0812">Transmembrane</keyword>